<dbReference type="PANTHER" id="PTHR33112:SF15">
    <property type="entry name" value="HETEROKARYON INCOMPATIBILITY DOMAIN-CONTAINING PROTEIN"/>
    <property type="match status" value="1"/>
</dbReference>
<evidence type="ECO:0000313" key="2">
    <source>
        <dbReference type="EMBL" id="EPE25376.1"/>
    </source>
</evidence>
<keyword evidence="3" id="KW-1185">Reference proteome</keyword>
<dbReference type="InterPro" id="IPR010730">
    <property type="entry name" value="HET"/>
</dbReference>
<dbReference type="PANTHER" id="PTHR33112">
    <property type="entry name" value="DOMAIN PROTEIN, PUTATIVE-RELATED"/>
    <property type="match status" value="1"/>
</dbReference>
<dbReference type="HOGENOM" id="CLU_002639_2_12_1"/>
<protein>
    <recommendedName>
        <fullName evidence="1">Heterokaryon incompatibility domain-containing protein</fullName>
    </recommendedName>
</protein>
<dbReference type="STRING" id="1116229.S3CZY7"/>
<dbReference type="KEGG" id="glz:GLAREA_01288"/>
<dbReference type="eggNOG" id="ENOG502SQ1J">
    <property type="taxonomic scope" value="Eukaryota"/>
</dbReference>
<dbReference type="RefSeq" id="XP_008086695.1">
    <property type="nucleotide sequence ID" value="XM_008088504.1"/>
</dbReference>
<dbReference type="OMA" id="CWHETLV"/>
<evidence type="ECO:0000259" key="1">
    <source>
        <dbReference type="Pfam" id="PF06985"/>
    </source>
</evidence>
<sequence>MKEWLQKCDHEHPGCKPQANKLPKRLVSIGSSMMPRLNLVSTQGLDPETIQYATLSYCWGSAGIPVKTTRSNKATYFEAIPTKDFPKTFEDALLISRSLNISYLWMDALCIVQDDEDDWRAEITKMSDIYFGSTLTIAASEAKDCTGGFFAHPLADNSNEERTKNRYFFTVERRPSTDILVQVEPREGGTNGRISNLHTRGWTLQEVALSHRTVQFTQSELHWRCRNAYWTESGMTYDPLTTVYGNVPLSGNEHVVEPVITWWKWIESYSTRKFSVPSDRIPAIYGLIKYHQSLTGDTSAFGLWRRSLHQDMLWIRIERLTDISLTSPYTGSIPSWSWLSCPVGVAFDFFGKSSRQTETSDHITIQDYELLWVGEPLISAVKSCNLTISGPAQEVYLEIAPEGRHCNPPYYLVEGEAPDFSKSALPWGCSAQFDREQERSPDTFFCVLVRRRLEVSTGYRTETFLILEPADTLFPHEKFRRIGLGVFRGSHDRFSSNTMKTINLV</sequence>
<feature type="domain" description="Heterokaryon incompatibility" evidence="1">
    <location>
        <begin position="52"/>
        <end position="206"/>
    </location>
</feature>
<dbReference type="AlphaFoldDB" id="S3CZY7"/>
<dbReference type="OrthoDB" id="5347061at2759"/>
<gene>
    <name evidence="2" type="ORF">GLAREA_01288</name>
</gene>
<accession>S3CZY7</accession>
<dbReference type="GeneID" id="19460346"/>
<reference evidence="2 3" key="1">
    <citation type="journal article" date="2013" name="BMC Genomics">
        <title>Genomics-driven discovery of the pneumocandin biosynthetic gene cluster in the fungus Glarea lozoyensis.</title>
        <authorList>
            <person name="Chen L."/>
            <person name="Yue Q."/>
            <person name="Zhang X."/>
            <person name="Xiang M."/>
            <person name="Wang C."/>
            <person name="Li S."/>
            <person name="Che Y."/>
            <person name="Ortiz-Lopez F.J."/>
            <person name="Bills G.F."/>
            <person name="Liu X."/>
            <person name="An Z."/>
        </authorList>
    </citation>
    <scope>NUCLEOTIDE SEQUENCE [LARGE SCALE GENOMIC DNA]</scope>
    <source>
        <strain evidence="3">ATCC 20868 / MF5171</strain>
    </source>
</reference>
<proteinExistence type="predicted"/>
<dbReference type="Pfam" id="PF06985">
    <property type="entry name" value="HET"/>
    <property type="match status" value="1"/>
</dbReference>
<evidence type="ECO:0000313" key="3">
    <source>
        <dbReference type="Proteomes" id="UP000016922"/>
    </source>
</evidence>
<dbReference type="EMBL" id="KE145371">
    <property type="protein sequence ID" value="EPE25376.1"/>
    <property type="molecule type" value="Genomic_DNA"/>
</dbReference>
<name>S3CZY7_GLAL2</name>
<organism evidence="2 3">
    <name type="scientific">Glarea lozoyensis (strain ATCC 20868 / MF5171)</name>
    <dbReference type="NCBI Taxonomy" id="1116229"/>
    <lineage>
        <taxon>Eukaryota</taxon>
        <taxon>Fungi</taxon>
        <taxon>Dikarya</taxon>
        <taxon>Ascomycota</taxon>
        <taxon>Pezizomycotina</taxon>
        <taxon>Leotiomycetes</taxon>
        <taxon>Helotiales</taxon>
        <taxon>Helotiaceae</taxon>
        <taxon>Glarea</taxon>
    </lineage>
</organism>
<dbReference type="Proteomes" id="UP000016922">
    <property type="component" value="Unassembled WGS sequence"/>
</dbReference>